<name>A0AAE4BMH8_9DEIO</name>
<evidence type="ECO:0000313" key="2">
    <source>
        <dbReference type="Proteomes" id="UP001185331"/>
    </source>
</evidence>
<gene>
    <name evidence="1" type="ORF">J2Y00_002075</name>
</gene>
<accession>A0AAE4BMH8</accession>
<dbReference type="InterPro" id="IPR025855">
    <property type="entry name" value="Replic_Relax"/>
</dbReference>
<dbReference type="Pfam" id="PF13814">
    <property type="entry name" value="Replic_Relax"/>
    <property type="match status" value="1"/>
</dbReference>
<dbReference type="EMBL" id="JAVDQK010000004">
    <property type="protein sequence ID" value="MDR6218512.1"/>
    <property type="molecule type" value="Genomic_DNA"/>
</dbReference>
<dbReference type="Proteomes" id="UP001185331">
    <property type="component" value="Unassembled WGS sequence"/>
</dbReference>
<comment type="caution">
    <text evidence="1">The sequence shown here is derived from an EMBL/GenBank/DDBJ whole genome shotgun (WGS) entry which is preliminary data.</text>
</comment>
<dbReference type="AlphaFoldDB" id="A0AAE4BMH8"/>
<dbReference type="RefSeq" id="WP_309855067.1">
    <property type="nucleotide sequence ID" value="NZ_JAVDQJ010000005.1"/>
</dbReference>
<sequence length="207" mass="23140">MTGSTPVLESPEALRRLRAAVDIDEVLSAAQAARYCGVDVRRAALRDAGLVTFTLLMVPIHMGWSSETEVTFVARRNMYRWMSRGQIGHLVGAAEMRHQLLAQAALTGAEPGEWVTSASAVGKSEKPDATVAFPSGEIWAIEYDTGSYVGKKVDEKARTFMAEFDHVVWGCASELRARRLRHRFKVLHEREGTYPQLIEVLHCPWWV</sequence>
<reference evidence="1" key="1">
    <citation type="submission" date="2023-07" db="EMBL/GenBank/DDBJ databases">
        <title>Sorghum-associated microbial communities from plants grown in Nebraska, USA.</title>
        <authorList>
            <person name="Schachtman D."/>
        </authorList>
    </citation>
    <scope>NUCLEOTIDE SEQUENCE</scope>
    <source>
        <strain evidence="1">BE330</strain>
    </source>
</reference>
<organism evidence="1 2">
    <name type="scientific">Deinococcus soli</name>
    <name type="common">ex Cha et al. 2016</name>
    <dbReference type="NCBI Taxonomy" id="1309411"/>
    <lineage>
        <taxon>Bacteria</taxon>
        <taxon>Thermotogati</taxon>
        <taxon>Deinococcota</taxon>
        <taxon>Deinococci</taxon>
        <taxon>Deinococcales</taxon>
        <taxon>Deinococcaceae</taxon>
        <taxon>Deinococcus</taxon>
    </lineage>
</organism>
<proteinExistence type="predicted"/>
<protein>
    <submittedName>
        <fullName evidence="1">Uncharacterized protein</fullName>
    </submittedName>
</protein>
<evidence type="ECO:0000313" key="1">
    <source>
        <dbReference type="EMBL" id="MDR6218512.1"/>
    </source>
</evidence>